<evidence type="ECO:0000313" key="4">
    <source>
        <dbReference type="Proteomes" id="UP000262582"/>
    </source>
</evidence>
<organism evidence="3 5">
    <name type="scientific">Arcobacter ellisii</name>
    <dbReference type="NCBI Taxonomy" id="913109"/>
    <lineage>
        <taxon>Bacteria</taxon>
        <taxon>Pseudomonadati</taxon>
        <taxon>Campylobacterota</taxon>
        <taxon>Epsilonproteobacteria</taxon>
        <taxon>Campylobacterales</taxon>
        <taxon>Arcobacteraceae</taxon>
        <taxon>Arcobacter</taxon>
    </lineage>
</organism>
<name>A0A347U8I3_9BACT</name>
<protein>
    <submittedName>
        <fullName evidence="3">Uncharacterized protein</fullName>
    </submittedName>
</protein>
<dbReference type="AlphaFoldDB" id="A0A347U8I3"/>
<sequence length="451" mass="49999">MENEILNLLLETLKIQAQKYKIIVDDDSLTHEQRKEFDTEITQMYNVLANLSNSSTIYTLAELKGLKAQYDVKFAEFDEKVANLDLSHLLVSFDSLTQEQKDSLKGQNGLNGNDGVDGQNGLSAYEIAKNNGFEGSEPEWLESLKGQNGLNGNDGVDGQNGLSAYEIAKNNGFEGSEPEWLESLKGIDGQDAESAIFDFDTLDTVQKNKIVTFVFQSSTFTDLLQRIANLENNSGSTPTTPETPTTDFINPFEIENSIYSFNKLSDNELLIRVLRTSQINDYNMLVTNLSLNVADIEKIDYKVVKSYNPLEVSTDLSVLNAPESYETFTYILDSSTTYPTALNAINVEYMENLGSSFANYDNLASTVANELKAYIAVINGQLLIIADRNINASYYIENILITLKSGHSADISNVSILESGLLTGAHRLLDFNITEYDTFVNDVSDLIPPAN</sequence>
<evidence type="ECO:0000313" key="2">
    <source>
        <dbReference type="EMBL" id="AXX95161.1"/>
    </source>
</evidence>
<evidence type="ECO:0000313" key="3">
    <source>
        <dbReference type="EMBL" id="RXI30185.1"/>
    </source>
</evidence>
<proteinExistence type="predicted"/>
<feature type="region of interest" description="Disordered" evidence="1">
    <location>
        <begin position="136"/>
        <end position="157"/>
    </location>
</feature>
<dbReference type="KEGG" id="aell:AELL_1501"/>
<dbReference type="RefSeq" id="WP_118917346.1">
    <property type="nucleotide sequence ID" value="NZ_CP032097.1"/>
</dbReference>
<dbReference type="Proteomes" id="UP000290588">
    <property type="component" value="Unassembled WGS sequence"/>
</dbReference>
<evidence type="ECO:0000313" key="5">
    <source>
        <dbReference type="Proteomes" id="UP000290588"/>
    </source>
</evidence>
<gene>
    <name evidence="2" type="ORF">AELL_1501</name>
    <name evidence="3" type="ORF">CP962_09275</name>
</gene>
<accession>A0A347U8I3</accession>
<dbReference type="EMBL" id="CP032097">
    <property type="protein sequence ID" value="AXX95161.1"/>
    <property type="molecule type" value="Genomic_DNA"/>
</dbReference>
<reference evidence="2 4" key="2">
    <citation type="submission" date="2018-08" db="EMBL/GenBank/DDBJ databases">
        <title>Complete genome of the Arcobacter ellisii type strain LMG 26155.</title>
        <authorList>
            <person name="Miller W.G."/>
            <person name="Yee E."/>
            <person name="Bono J.L."/>
        </authorList>
    </citation>
    <scope>NUCLEOTIDE SEQUENCE [LARGE SCALE GENOMIC DNA]</scope>
    <source>
        <strain evidence="2 4">LMG 26155</strain>
    </source>
</reference>
<dbReference type="EMBL" id="NXIG01000008">
    <property type="protein sequence ID" value="RXI30185.1"/>
    <property type="molecule type" value="Genomic_DNA"/>
</dbReference>
<dbReference type="Proteomes" id="UP000262582">
    <property type="component" value="Chromosome"/>
</dbReference>
<evidence type="ECO:0000256" key="1">
    <source>
        <dbReference type="SAM" id="MobiDB-lite"/>
    </source>
</evidence>
<keyword evidence="4" id="KW-1185">Reference proteome</keyword>
<reference evidence="3 5" key="1">
    <citation type="submission" date="2017-09" db="EMBL/GenBank/DDBJ databases">
        <title>Genomics of the genus Arcobacter.</title>
        <authorList>
            <person name="Perez-Cataluna A."/>
            <person name="Figueras M.J."/>
            <person name="Salas-Masso N."/>
        </authorList>
    </citation>
    <scope>NUCLEOTIDE SEQUENCE [LARGE SCALE GENOMIC DNA]</scope>
    <source>
        <strain evidence="3 5">CECT 7837</strain>
    </source>
</reference>
<dbReference type="OrthoDB" id="6651929at2"/>